<reference evidence="1" key="1">
    <citation type="submission" date="2022-05" db="EMBL/GenBank/DDBJ databases">
        <title>Description of a novel species of Leclercia; Leclercia tamurae and the Proposal for a Novel Genus Silvania gen. nov. Containing Two Novel Species Silvania hatchlandensis sp. nov. and Silvania confinis sp. nov. Isolated from the Rhizosphere of Oak.</title>
        <authorList>
            <person name="Maddock D.W."/>
            <person name="Brady C.L."/>
            <person name="Denman S."/>
            <person name="Arnold D."/>
        </authorList>
    </citation>
    <scope>NUCLEOTIDE SEQUENCE</scope>
    <source>
        <strain evidence="1">H4N4</strain>
    </source>
</reference>
<proteinExistence type="predicted"/>
<dbReference type="EMBL" id="JAMGZJ010000075">
    <property type="protein sequence ID" value="MCU6669510.1"/>
    <property type="molecule type" value="Genomic_DNA"/>
</dbReference>
<evidence type="ECO:0000313" key="1">
    <source>
        <dbReference type="EMBL" id="MCU6669510.1"/>
    </source>
</evidence>
<comment type="caution">
    <text evidence="1">The sequence shown here is derived from an EMBL/GenBank/DDBJ whole genome shotgun (WGS) entry which is preliminary data.</text>
</comment>
<dbReference type="InterPro" id="IPR050793">
    <property type="entry name" value="CMP-NeuNAc_synthase"/>
</dbReference>
<dbReference type="RefSeq" id="WP_271268072.1">
    <property type="nucleotide sequence ID" value="NZ_JAMGZJ010000075.1"/>
</dbReference>
<keyword evidence="1" id="KW-0808">Transferase</keyword>
<dbReference type="PANTHER" id="PTHR21485">
    <property type="entry name" value="HAD SUPERFAMILY MEMBERS CMAS AND KDSC"/>
    <property type="match status" value="1"/>
</dbReference>
<dbReference type="GO" id="GO:0008781">
    <property type="term" value="F:N-acylneuraminate cytidylyltransferase activity"/>
    <property type="evidence" value="ECO:0007669"/>
    <property type="project" value="TreeGrafter"/>
</dbReference>
<keyword evidence="1" id="KW-0548">Nucleotidyltransferase</keyword>
<dbReference type="Proteomes" id="UP001061282">
    <property type="component" value="Unassembled WGS sequence"/>
</dbReference>
<gene>
    <name evidence="1" type="ORF">M8013_12215</name>
</gene>
<protein>
    <submittedName>
        <fullName evidence="1">Acylneuraminate cytidylyltransferase family protein</fullName>
    </submittedName>
</protein>
<dbReference type="InterPro" id="IPR003329">
    <property type="entry name" value="Cytidylyl_trans"/>
</dbReference>
<dbReference type="SUPFAM" id="SSF53448">
    <property type="entry name" value="Nucleotide-diphospho-sugar transferases"/>
    <property type="match status" value="1"/>
</dbReference>
<dbReference type="PANTHER" id="PTHR21485:SF6">
    <property type="entry name" value="N-ACYLNEURAMINATE CYTIDYLYLTRANSFERASE-RELATED"/>
    <property type="match status" value="1"/>
</dbReference>
<organism evidence="1 2">
    <name type="scientific">Silvania confinis</name>
    <dbReference type="NCBI Taxonomy" id="2926470"/>
    <lineage>
        <taxon>Bacteria</taxon>
        <taxon>Pseudomonadati</taxon>
        <taxon>Pseudomonadota</taxon>
        <taxon>Gammaproteobacteria</taxon>
        <taxon>Enterobacterales</taxon>
        <taxon>Enterobacteriaceae</taxon>
        <taxon>Silvania</taxon>
    </lineage>
</organism>
<name>A0A9J6QJI4_9ENTR</name>
<keyword evidence="2" id="KW-1185">Reference proteome</keyword>
<dbReference type="AlphaFoldDB" id="A0A9J6QJI4"/>
<sequence length="222" mass="25044">MKKTVAFVPLKLNNERLPQKNTKQLSDGTPLLELILSALRQVNGVDDVYVYCSDDSVIKHLPEGVKFLKRSTELDLSTTKINEVLGSFARDVKADIYVLAHATAPFLKTESIQTGIDKVQSGDYDSALTVHKMQEFVWKDGKPMNYDLAAVPRTQDLDPLFIETTGLYIYTHDLITQRNARIGDRPYLIEVSSIESLDINNPLDFDIADAVYTHILKKRSDQ</sequence>
<dbReference type="Gene3D" id="3.90.550.10">
    <property type="entry name" value="Spore Coat Polysaccharide Biosynthesis Protein SpsA, Chain A"/>
    <property type="match status" value="1"/>
</dbReference>
<dbReference type="Pfam" id="PF02348">
    <property type="entry name" value="CTP_transf_3"/>
    <property type="match status" value="1"/>
</dbReference>
<dbReference type="InterPro" id="IPR029044">
    <property type="entry name" value="Nucleotide-diphossugar_trans"/>
</dbReference>
<evidence type="ECO:0000313" key="2">
    <source>
        <dbReference type="Proteomes" id="UP001061282"/>
    </source>
</evidence>
<accession>A0A9J6QJI4</accession>